<dbReference type="GO" id="GO:0017000">
    <property type="term" value="P:antibiotic biosynthetic process"/>
    <property type="evidence" value="ECO:0007669"/>
    <property type="project" value="InterPro"/>
</dbReference>
<dbReference type="SUPFAM" id="SSF56235">
    <property type="entry name" value="N-terminal nucleophile aminohydrolases (Ntn hydrolases)"/>
    <property type="match status" value="1"/>
</dbReference>
<evidence type="ECO:0000256" key="5">
    <source>
        <dbReference type="PIRSR" id="PIRSR001227-2"/>
    </source>
</evidence>
<dbReference type="OrthoDB" id="9760084at2"/>
<dbReference type="AlphaFoldDB" id="A0A1H8EQC4"/>
<dbReference type="CDD" id="cd03747">
    <property type="entry name" value="Ntn_PGA_like"/>
    <property type="match status" value="1"/>
</dbReference>
<dbReference type="InterPro" id="IPR002692">
    <property type="entry name" value="S45"/>
</dbReference>
<dbReference type="EMBL" id="FOCP01000010">
    <property type="protein sequence ID" value="SEN21077.1"/>
    <property type="molecule type" value="Genomic_DNA"/>
</dbReference>
<dbReference type="GO" id="GO:0046872">
    <property type="term" value="F:metal ion binding"/>
    <property type="evidence" value="ECO:0007669"/>
    <property type="project" value="UniProtKB-KW"/>
</dbReference>
<keyword evidence="3" id="KW-0865">Zymogen</keyword>
<reference evidence="6 7" key="1">
    <citation type="submission" date="2016-10" db="EMBL/GenBank/DDBJ databases">
        <authorList>
            <person name="de Groot N.N."/>
        </authorList>
    </citation>
    <scope>NUCLEOTIDE SEQUENCE [LARGE SCALE GENOMIC DNA]</scope>
    <source>
        <strain evidence="6 7">Nm22</strain>
    </source>
</reference>
<keyword evidence="2" id="KW-0378">Hydrolase</keyword>
<feature type="binding site" evidence="5">
    <location>
        <position position="342"/>
    </location>
    <ligand>
        <name>Ca(2+)</name>
        <dbReference type="ChEBI" id="CHEBI:29108"/>
    </ligand>
</feature>
<dbReference type="PANTHER" id="PTHR34218:SF4">
    <property type="entry name" value="ACYL-HOMOSERINE LACTONE ACYLASE QUIP"/>
    <property type="match status" value="1"/>
</dbReference>
<dbReference type="STRING" id="917.SAMN05216326_12258"/>
<dbReference type="PANTHER" id="PTHR34218">
    <property type="entry name" value="PEPTIDASE S45 PENICILLIN AMIDASE"/>
    <property type="match status" value="1"/>
</dbReference>
<dbReference type="Gene3D" id="3.60.20.10">
    <property type="entry name" value="Glutamine Phosphoribosylpyrophosphate, subunit 1, domain 1"/>
    <property type="match status" value="1"/>
</dbReference>
<proteinExistence type="inferred from homology"/>
<dbReference type="InterPro" id="IPR014395">
    <property type="entry name" value="Pen/GL7ACA/AHL_acylase"/>
</dbReference>
<dbReference type="InterPro" id="IPR023343">
    <property type="entry name" value="Penicillin_amidase_dom1"/>
</dbReference>
<evidence type="ECO:0000256" key="3">
    <source>
        <dbReference type="ARBA" id="ARBA00023145"/>
    </source>
</evidence>
<dbReference type="InterPro" id="IPR043146">
    <property type="entry name" value="Penicillin_amidase_N_B-knob"/>
</dbReference>
<dbReference type="PIRSF" id="PIRSF001227">
    <property type="entry name" value="Pen_acylase"/>
    <property type="match status" value="1"/>
</dbReference>
<dbReference type="Gene3D" id="2.30.120.10">
    <property type="match status" value="1"/>
</dbReference>
<comment type="similarity">
    <text evidence="1">Belongs to the peptidase S45 family.</text>
</comment>
<evidence type="ECO:0000313" key="6">
    <source>
        <dbReference type="EMBL" id="SEN21077.1"/>
    </source>
</evidence>
<comment type="cofactor">
    <cofactor evidence="5">
        <name>Ca(2+)</name>
        <dbReference type="ChEBI" id="CHEBI:29108"/>
    </cofactor>
    <text evidence="5">Binds 1 Ca(2+) ion per dimer.</text>
</comment>
<dbReference type="GO" id="GO:0016811">
    <property type="term" value="F:hydrolase activity, acting on carbon-nitrogen (but not peptide) bonds, in linear amides"/>
    <property type="evidence" value="ECO:0007669"/>
    <property type="project" value="InterPro"/>
</dbReference>
<keyword evidence="5" id="KW-0106">Calcium</keyword>
<evidence type="ECO:0000256" key="1">
    <source>
        <dbReference type="ARBA" id="ARBA00006586"/>
    </source>
</evidence>
<feature type="binding site" evidence="5">
    <location>
        <position position="191"/>
    </location>
    <ligand>
        <name>Ca(2+)</name>
        <dbReference type="ChEBI" id="CHEBI:29108"/>
    </ligand>
</feature>
<organism evidence="6 7">
    <name type="scientific">Nitrosomonas marina</name>
    <dbReference type="NCBI Taxonomy" id="917"/>
    <lineage>
        <taxon>Bacteria</taxon>
        <taxon>Pseudomonadati</taxon>
        <taxon>Pseudomonadota</taxon>
        <taxon>Betaproteobacteria</taxon>
        <taxon>Nitrosomonadales</taxon>
        <taxon>Nitrosomonadaceae</taxon>
        <taxon>Nitrosomonas</taxon>
    </lineage>
</organism>
<name>A0A1H8EQC4_9PROT</name>
<dbReference type="InterPro" id="IPR043147">
    <property type="entry name" value="Penicillin_amidase_A-knob"/>
</dbReference>
<gene>
    <name evidence="6" type="ORF">SAMN05216325_11051</name>
</gene>
<dbReference type="Gene3D" id="1.10.1400.10">
    <property type="match status" value="1"/>
</dbReference>
<dbReference type="Pfam" id="PF01804">
    <property type="entry name" value="Penicil_amidase"/>
    <property type="match status" value="1"/>
</dbReference>
<sequence length="797" mass="89630">MKKALQFFRFAAAALAGCSLLLILTVWLLIYGSLPSYEGKKHFSELSETVIIERDALGSVTITGHNRYDIAMALGYVHAQERFFEMDLMRRQAAGELADIFGKAALPLDLEIRQYRMRARARKFLEQLSPDQLVLLEAYRVGVNNGLNALTVRPYPYLLTRTQPVQWTEEDSLLVIFSMFVTLNDPNNRRELALSTMHAELPGTLYRFLTASGGAWDTPLTGNPLEWPPIPSADDFDLRTISTPLQANVIEFDEAIPGSNNFAVAGNLAAKTDGAALVANDMHLTLRVPNLWFRTRLLSVEKSARKPHNHADVIGITLPGVPAVVIGSNRHIAWSFTNSYGDFIDWVRITLDPEDKSRYYGATGWQPVMSYREIIHVRDAPAKEIMVHETEWGPIVARDHDGVPLAMAWTALQPGGINLDLVNLENARTVDDAAQIAQQTGMPPQNFIVGDKHGNILWTIAGRIPKRTGDFDPRLPTDWSNPETGWQGWLKPADYPLIRNPESGRLWTANTRTVDIEQLAILGDGGYDLGARSRQIRDSIFARGHFSADDLLSIQLDYRALLYVRWHALLMETLNHSENTGLDAQVEDILRNWDGHASVDSVAYRIIRDFRQEAIKTLLSAFTAEIRQRHPAFQLPRLSQIEHAFWQLIEKQPPHLLPNAYDNWDEFLLSCLQRVIFRLQQGADDITARTWGEENMAKIKHPLSPHMPEWIAKLLDMPNDPLPGDMHMPRIQTPSFGASQRSVVAPGKEEVGYFDMPGGQSGHLLSPYYGSGHTNWVTEKPTPFMPGKAEKTLTLTP</sequence>
<evidence type="ECO:0000313" key="7">
    <source>
        <dbReference type="Proteomes" id="UP000199459"/>
    </source>
</evidence>
<dbReference type="Proteomes" id="UP000199459">
    <property type="component" value="Unassembled WGS sequence"/>
</dbReference>
<protein>
    <submittedName>
        <fullName evidence="6">Penicillin amidase</fullName>
    </submittedName>
</protein>
<feature type="active site" description="Nucleophile" evidence="4">
    <location>
        <position position="259"/>
    </location>
</feature>
<evidence type="ECO:0000256" key="2">
    <source>
        <dbReference type="ARBA" id="ARBA00022801"/>
    </source>
</evidence>
<accession>A0A1H8EQC4</accession>
<evidence type="ECO:0000256" key="4">
    <source>
        <dbReference type="PIRSR" id="PIRSR001227-1"/>
    </source>
</evidence>
<feature type="binding site" evidence="5">
    <location>
        <position position="345"/>
    </location>
    <ligand>
        <name>Ca(2+)</name>
        <dbReference type="ChEBI" id="CHEBI:29108"/>
    </ligand>
</feature>
<feature type="binding site" evidence="5">
    <location>
        <position position="473"/>
    </location>
    <ligand>
        <name>Ca(2+)</name>
        <dbReference type="ChEBI" id="CHEBI:29108"/>
    </ligand>
</feature>
<dbReference type="InterPro" id="IPR029055">
    <property type="entry name" value="Ntn_hydrolases_N"/>
</dbReference>
<dbReference type="Gene3D" id="1.10.439.10">
    <property type="entry name" value="Penicillin Amidohydrolase, domain 1"/>
    <property type="match status" value="1"/>
</dbReference>
<keyword evidence="5" id="KW-0479">Metal-binding</keyword>
<dbReference type="RefSeq" id="WP_090631234.1">
    <property type="nucleotide sequence ID" value="NZ_FOCP01000010.1"/>
</dbReference>